<reference evidence="1 2" key="1">
    <citation type="journal article" date="2007" name="Appl. Environ. Microbiol.">
        <title>Genome sequence of the cellulolytic gliding bacterium Cytophaga hutchinsonii.</title>
        <authorList>
            <person name="Xie G."/>
            <person name="Bruce D.C."/>
            <person name="Challacombe J.F."/>
            <person name="Chertkov O."/>
            <person name="Detter J.C."/>
            <person name="Gilna P."/>
            <person name="Han C.S."/>
            <person name="Lucas S."/>
            <person name="Misra M."/>
            <person name="Myers G.L."/>
            <person name="Richardson P."/>
            <person name="Tapia R."/>
            <person name="Thayer N."/>
            <person name="Thompson L.S."/>
            <person name="Brettin T.S."/>
            <person name="Henrissat B."/>
            <person name="Wilson D.B."/>
            <person name="McBride M.J."/>
        </authorList>
    </citation>
    <scope>NUCLEOTIDE SEQUENCE [LARGE SCALE GENOMIC DNA]</scope>
    <source>
        <strain evidence="2">ATCC 33406 / DSM 1761 / CIP 103989 / NBRC 15051 / NCIMB 9469 / D465</strain>
    </source>
</reference>
<evidence type="ECO:0008006" key="3">
    <source>
        <dbReference type="Google" id="ProtNLM"/>
    </source>
</evidence>
<evidence type="ECO:0000313" key="2">
    <source>
        <dbReference type="Proteomes" id="UP000001822"/>
    </source>
</evidence>
<accession>A0A6N4SSB0</accession>
<dbReference type="PROSITE" id="PS51257">
    <property type="entry name" value="PROKAR_LIPOPROTEIN"/>
    <property type="match status" value="1"/>
</dbReference>
<name>A0A6N4SSB0_CYTH3</name>
<keyword evidence="2" id="KW-1185">Reference proteome</keyword>
<evidence type="ECO:0000313" key="1">
    <source>
        <dbReference type="EMBL" id="ABG59201.1"/>
    </source>
</evidence>
<sequence>MNKKFFSFAIILTIVFATLSTSCRKGEKGEPGPAGSSSTTPAYKGGSISGTIDGVTRLNDSSFSLKVDYQYYKSASDNRNTEENFDGTRNVYSVTRYDSTGNSYITFEFSVYYYDPNSFKTGSTSRSAELVPELSDVYVTIVSNKKQTGNKLFYFATVSDYYNPFDVESVYLDQYSSGDSRISYDNLVINEATGLISFDYDIELSEDRNSTGNFITMSGKLNATPYNVSYRKGTAE</sequence>
<dbReference type="EMBL" id="CP000383">
    <property type="protein sequence ID" value="ABG59201.1"/>
    <property type="molecule type" value="Genomic_DNA"/>
</dbReference>
<dbReference type="AlphaFoldDB" id="A0A6N4SSB0"/>
<organism evidence="1 2">
    <name type="scientific">Cytophaga hutchinsonii (strain ATCC 33406 / DSM 1761 / CIP 103989 / NBRC 15051 / NCIMB 9469 / D465)</name>
    <dbReference type="NCBI Taxonomy" id="269798"/>
    <lineage>
        <taxon>Bacteria</taxon>
        <taxon>Pseudomonadati</taxon>
        <taxon>Bacteroidota</taxon>
        <taxon>Cytophagia</taxon>
        <taxon>Cytophagales</taxon>
        <taxon>Cytophagaceae</taxon>
        <taxon>Cytophaga</taxon>
    </lineage>
</organism>
<gene>
    <name evidence="1" type="ordered locus">CHU_1935</name>
</gene>
<proteinExistence type="predicted"/>
<protein>
    <recommendedName>
        <fullName evidence="3">Lipoprotein</fullName>
    </recommendedName>
</protein>
<dbReference type="KEGG" id="chu:CHU_1935"/>
<dbReference type="RefSeq" id="WP_011585318.1">
    <property type="nucleotide sequence ID" value="NC_008255.1"/>
</dbReference>
<dbReference type="Proteomes" id="UP000001822">
    <property type="component" value="Chromosome"/>
</dbReference>